<evidence type="ECO:0000256" key="3">
    <source>
        <dbReference type="ARBA" id="ARBA00022729"/>
    </source>
</evidence>
<evidence type="ECO:0000256" key="4">
    <source>
        <dbReference type="RuleBase" id="RU003744"/>
    </source>
</evidence>
<dbReference type="InterPro" id="IPR018313">
    <property type="entry name" value="SBP_3_CS"/>
</dbReference>
<dbReference type="Gene3D" id="3.40.190.10">
    <property type="entry name" value="Periplasmic binding protein-like II"/>
    <property type="match status" value="2"/>
</dbReference>
<dbReference type="SMART" id="SM00062">
    <property type="entry name" value="PBPb"/>
    <property type="match status" value="1"/>
</dbReference>
<evidence type="ECO:0000313" key="7">
    <source>
        <dbReference type="EMBL" id="MFD0857036.1"/>
    </source>
</evidence>
<comment type="caution">
    <text evidence="7">The sequence shown here is derived from an EMBL/GenBank/DDBJ whole genome shotgun (WGS) entry which is preliminary data.</text>
</comment>
<dbReference type="PROSITE" id="PS51257">
    <property type="entry name" value="PROKAR_LIPOPROTEIN"/>
    <property type="match status" value="1"/>
</dbReference>
<proteinExistence type="inferred from homology"/>
<dbReference type="PANTHER" id="PTHR35936:SF17">
    <property type="entry name" value="ARGININE-BINDING EXTRACELLULAR PROTEIN ARTP"/>
    <property type="match status" value="1"/>
</dbReference>
<evidence type="ECO:0000256" key="5">
    <source>
        <dbReference type="SAM" id="SignalP"/>
    </source>
</evidence>
<comment type="similarity">
    <text evidence="2 4">Belongs to the bacterial solute-binding protein 3 family.</text>
</comment>
<dbReference type="EMBL" id="JBHTIR010004339">
    <property type="protein sequence ID" value="MFD0857036.1"/>
    <property type="molecule type" value="Genomic_DNA"/>
</dbReference>
<evidence type="ECO:0000313" key="8">
    <source>
        <dbReference type="Proteomes" id="UP001597083"/>
    </source>
</evidence>
<dbReference type="Proteomes" id="UP001597083">
    <property type="component" value="Unassembled WGS sequence"/>
</dbReference>
<feature type="signal peptide" evidence="5">
    <location>
        <begin position="1"/>
        <end position="26"/>
    </location>
</feature>
<evidence type="ECO:0000256" key="1">
    <source>
        <dbReference type="ARBA" id="ARBA00004196"/>
    </source>
</evidence>
<gene>
    <name evidence="7" type="ORF">ACFQ07_32720</name>
</gene>
<accession>A0ABW3CRI8</accession>
<dbReference type="SUPFAM" id="SSF53850">
    <property type="entry name" value="Periplasmic binding protein-like II"/>
    <property type="match status" value="1"/>
</dbReference>
<sequence>MITKRRQMTVAALAAVLGLGLGSAGCAESTAPTGKSAQGDIGLVKNGLLTSCTHLPYKPFQFTENGKVVGFEVDLGDLLAKELGVKQQVVNTPWEGIVSGEDFNTAKCDIAYGGATITEERKKVVDFTKPYTNVKQSLLAKKGAGIDGLEKLRGKKLGAQKETTGKIYAEKNRAKYGYEIIEFEDFNLLSTAVRTGQVNASIADSGILEYYISQNPDTEIGASYETGEQLGLMVKKGNKPMLDKLNGVLDKAKQDGTYNTIYKKWFGKEPTQ</sequence>
<organism evidence="7 8">
    <name type="scientific">Actinomadura adrarensis</name>
    <dbReference type="NCBI Taxonomy" id="1819600"/>
    <lineage>
        <taxon>Bacteria</taxon>
        <taxon>Bacillati</taxon>
        <taxon>Actinomycetota</taxon>
        <taxon>Actinomycetes</taxon>
        <taxon>Streptosporangiales</taxon>
        <taxon>Thermomonosporaceae</taxon>
        <taxon>Actinomadura</taxon>
    </lineage>
</organism>
<dbReference type="PANTHER" id="PTHR35936">
    <property type="entry name" value="MEMBRANE-BOUND LYTIC MUREIN TRANSGLYCOSYLASE F"/>
    <property type="match status" value="1"/>
</dbReference>
<keyword evidence="3 5" id="KW-0732">Signal</keyword>
<comment type="subcellular location">
    <subcellularLocation>
        <location evidence="1">Cell envelope</location>
    </subcellularLocation>
</comment>
<feature type="chain" id="PRO_5046046954" evidence="5">
    <location>
        <begin position="27"/>
        <end position="272"/>
    </location>
</feature>
<dbReference type="Pfam" id="PF00497">
    <property type="entry name" value="SBP_bac_3"/>
    <property type="match status" value="1"/>
</dbReference>
<name>A0ABW3CRI8_9ACTN</name>
<dbReference type="PROSITE" id="PS01039">
    <property type="entry name" value="SBP_BACTERIAL_3"/>
    <property type="match status" value="1"/>
</dbReference>
<reference evidence="8" key="1">
    <citation type="journal article" date="2019" name="Int. J. Syst. Evol. Microbiol.">
        <title>The Global Catalogue of Microorganisms (GCM) 10K type strain sequencing project: providing services to taxonomists for standard genome sequencing and annotation.</title>
        <authorList>
            <consortium name="The Broad Institute Genomics Platform"/>
            <consortium name="The Broad Institute Genome Sequencing Center for Infectious Disease"/>
            <person name="Wu L."/>
            <person name="Ma J."/>
        </authorList>
    </citation>
    <scope>NUCLEOTIDE SEQUENCE [LARGE SCALE GENOMIC DNA]</scope>
    <source>
        <strain evidence="8">JCM 31696</strain>
    </source>
</reference>
<evidence type="ECO:0000259" key="6">
    <source>
        <dbReference type="SMART" id="SM00062"/>
    </source>
</evidence>
<protein>
    <submittedName>
        <fullName evidence="7">ABC transporter substrate-binding protein</fullName>
    </submittedName>
</protein>
<feature type="domain" description="Solute-binding protein family 3/N-terminal" evidence="6">
    <location>
        <begin position="48"/>
        <end position="269"/>
    </location>
</feature>
<evidence type="ECO:0000256" key="2">
    <source>
        <dbReference type="ARBA" id="ARBA00010333"/>
    </source>
</evidence>
<dbReference type="InterPro" id="IPR001638">
    <property type="entry name" value="Solute-binding_3/MltF_N"/>
</dbReference>
<keyword evidence="8" id="KW-1185">Reference proteome</keyword>
<dbReference type="CDD" id="cd13530">
    <property type="entry name" value="PBP2_peptides_like"/>
    <property type="match status" value="1"/>
</dbReference>